<keyword evidence="3 7" id="KW-0238">DNA-binding</keyword>
<dbReference type="SUPFAM" id="SSF53850">
    <property type="entry name" value="Periplasmic binding protein-like II"/>
    <property type="match status" value="1"/>
</dbReference>
<sequence length="293" mass="32027">MNSTNLPWHLLQSFAAIAAAGSLSSAASTSGNSQPTLSRHLSQLEELLGQRLFFRTSTGLTLTPEGAVVQAHAEEMAQTAARLSLAGTQAQTLSGTIRITASQIAATYLLPEMLVGLNASHPDLQIEVVASDHSENLLRREADLAVRMYRPTQNDLITKKVAELPIGLFASSAYVEKHGMPNSAQALGKHTIIGYDRSTLIIDGMREVGMPVDRSFFAFRSDDQVVCWRMVLEGMGIGFVPRLVGLSHPDVIQIWPDMPLVSMPVWLTAHRELRMSPRVRLTFDHLAKCFAAL</sequence>
<keyword evidence="2" id="KW-0805">Transcription regulation</keyword>
<dbReference type="InterPro" id="IPR000847">
    <property type="entry name" value="LysR_HTH_N"/>
</dbReference>
<organism evidence="7 8">
    <name type="scientific">Sulfitobacter undariae</name>
    <dbReference type="NCBI Taxonomy" id="1563671"/>
    <lineage>
        <taxon>Bacteria</taxon>
        <taxon>Pseudomonadati</taxon>
        <taxon>Pseudomonadota</taxon>
        <taxon>Alphaproteobacteria</taxon>
        <taxon>Rhodobacterales</taxon>
        <taxon>Roseobacteraceae</taxon>
        <taxon>Sulfitobacter</taxon>
    </lineage>
</organism>
<evidence type="ECO:0000259" key="6">
    <source>
        <dbReference type="PROSITE" id="PS50931"/>
    </source>
</evidence>
<gene>
    <name evidence="7" type="ORF">GGR95_001067</name>
</gene>
<dbReference type="GO" id="GO:0006351">
    <property type="term" value="P:DNA-templated transcription"/>
    <property type="evidence" value="ECO:0007669"/>
    <property type="project" value="TreeGrafter"/>
</dbReference>
<evidence type="ECO:0000256" key="4">
    <source>
        <dbReference type="ARBA" id="ARBA00023163"/>
    </source>
</evidence>
<keyword evidence="5" id="KW-0732">Signal</keyword>
<comment type="similarity">
    <text evidence="1">Belongs to the LysR transcriptional regulatory family.</text>
</comment>
<feature type="domain" description="HTH lysR-type" evidence="6">
    <location>
        <begin position="6"/>
        <end position="63"/>
    </location>
</feature>
<dbReference type="InterPro" id="IPR036388">
    <property type="entry name" value="WH-like_DNA-bd_sf"/>
</dbReference>
<dbReference type="Pfam" id="PF00126">
    <property type="entry name" value="HTH_1"/>
    <property type="match status" value="1"/>
</dbReference>
<evidence type="ECO:0000256" key="5">
    <source>
        <dbReference type="SAM" id="SignalP"/>
    </source>
</evidence>
<keyword evidence="8" id="KW-1185">Reference proteome</keyword>
<dbReference type="SUPFAM" id="SSF46785">
    <property type="entry name" value="Winged helix' DNA-binding domain"/>
    <property type="match status" value="1"/>
</dbReference>
<accession>A0A7W6H169</accession>
<dbReference type="Pfam" id="PF03466">
    <property type="entry name" value="LysR_substrate"/>
    <property type="match status" value="1"/>
</dbReference>
<dbReference type="PRINTS" id="PR00039">
    <property type="entry name" value="HTHLYSR"/>
</dbReference>
<dbReference type="PANTHER" id="PTHR30537">
    <property type="entry name" value="HTH-TYPE TRANSCRIPTIONAL REGULATOR"/>
    <property type="match status" value="1"/>
</dbReference>
<evidence type="ECO:0000256" key="1">
    <source>
        <dbReference type="ARBA" id="ARBA00009437"/>
    </source>
</evidence>
<reference evidence="7 8" key="1">
    <citation type="submission" date="2020-08" db="EMBL/GenBank/DDBJ databases">
        <title>Genomic Encyclopedia of Type Strains, Phase IV (KMG-IV): sequencing the most valuable type-strain genomes for metagenomic binning, comparative biology and taxonomic classification.</title>
        <authorList>
            <person name="Goeker M."/>
        </authorList>
    </citation>
    <scope>NUCLEOTIDE SEQUENCE [LARGE SCALE GENOMIC DNA]</scope>
    <source>
        <strain evidence="7 8">DSM 102234</strain>
    </source>
</reference>
<dbReference type="Proteomes" id="UP000530268">
    <property type="component" value="Unassembled WGS sequence"/>
</dbReference>
<evidence type="ECO:0000313" key="8">
    <source>
        <dbReference type="Proteomes" id="UP000530268"/>
    </source>
</evidence>
<feature type="chain" id="PRO_5030759636" evidence="5">
    <location>
        <begin position="19"/>
        <end position="293"/>
    </location>
</feature>
<protein>
    <submittedName>
        <fullName evidence="7">DNA-binding transcriptional LysR family regulator</fullName>
    </submittedName>
</protein>
<dbReference type="RefSeq" id="WP_184563505.1">
    <property type="nucleotide sequence ID" value="NZ_JACIEI010000002.1"/>
</dbReference>
<dbReference type="InterPro" id="IPR005119">
    <property type="entry name" value="LysR_subst-bd"/>
</dbReference>
<dbReference type="EMBL" id="JACIEI010000002">
    <property type="protein sequence ID" value="MBB3993439.1"/>
    <property type="molecule type" value="Genomic_DNA"/>
</dbReference>
<dbReference type="InterPro" id="IPR058163">
    <property type="entry name" value="LysR-type_TF_proteobact-type"/>
</dbReference>
<dbReference type="InterPro" id="IPR036390">
    <property type="entry name" value="WH_DNA-bd_sf"/>
</dbReference>
<dbReference type="GO" id="GO:0003700">
    <property type="term" value="F:DNA-binding transcription factor activity"/>
    <property type="evidence" value="ECO:0007669"/>
    <property type="project" value="InterPro"/>
</dbReference>
<evidence type="ECO:0000256" key="2">
    <source>
        <dbReference type="ARBA" id="ARBA00023015"/>
    </source>
</evidence>
<evidence type="ECO:0000313" key="7">
    <source>
        <dbReference type="EMBL" id="MBB3993439.1"/>
    </source>
</evidence>
<dbReference type="AlphaFoldDB" id="A0A7W6H169"/>
<dbReference type="GO" id="GO:0043565">
    <property type="term" value="F:sequence-specific DNA binding"/>
    <property type="evidence" value="ECO:0007669"/>
    <property type="project" value="TreeGrafter"/>
</dbReference>
<name>A0A7W6H169_9RHOB</name>
<dbReference type="PROSITE" id="PS50931">
    <property type="entry name" value="HTH_LYSR"/>
    <property type="match status" value="1"/>
</dbReference>
<keyword evidence="4" id="KW-0804">Transcription</keyword>
<dbReference type="PANTHER" id="PTHR30537:SF3">
    <property type="entry name" value="TRANSCRIPTIONAL REGULATORY PROTEIN"/>
    <property type="match status" value="1"/>
</dbReference>
<feature type="signal peptide" evidence="5">
    <location>
        <begin position="1"/>
        <end position="18"/>
    </location>
</feature>
<comment type="caution">
    <text evidence="7">The sequence shown here is derived from an EMBL/GenBank/DDBJ whole genome shotgun (WGS) entry which is preliminary data.</text>
</comment>
<dbReference type="Gene3D" id="3.40.190.290">
    <property type="match status" value="1"/>
</dbReference>
<proteinExistence type="inferred from homology"/>
<dbReference type="Gene3D" id="1.10.10.10">
    <property type="entry name" value="Winged helix-like DNA-binding domain superfamily/Winged helix DNA-binding domain"/>
    <property type="match status" value="1"/>
</dbReference>
<evidence type="ECO:0000256" key="3">
    <source>
        <dbReference type="ARBA" id="ARBA00023125"/>
    </source>
</evidence>